<reference evidence="2" key="1">
    <citation type="submission" date="2019-08" db="EMBL/GenBank/DDBJ databases">
        <authorList>
            <person name="Kucharzyk K."/>
            <person name="Murdoch R.W."/>
            <person name="Higgins S."/>
            <person name="Loffler F."/>
        </authorList>
    </citation>
    <scope>NUCLEOTIDE SEQUENCE</scope>
</reference>
<proteinExistence type="predicted"/>
<dbReference type="EMBL" id="VSSQ01001515">
    <property type="protein sequence ID" value="MPM08985.1"/>
    <property type="molecule type" value="Genomic_DNA"/>
</dbReference>
<evidence type="ECO:0000256" key="1">
    <source>
        <dbReference type="SAM" id="Phobius"/>
    </source>
</evidence>
<dbReference type="AlphaFoldDB" id="A0A644WYJ7"/>
<keyword evidence="1" id="KW-0472">Membrane</keyword>
<accession>A0A644WYJ7</accession>
<gene>
    <name evidence="2" type="ORF">SDC9_55301</name>
</gene>
<keyword evidence="1" id="KW-0812">Transmembrane</keyword>
<keyword evidence="1" id="KW-1133">Transmembrane helix</keyword>
<feature type="transmembrane region" description="Helical" evidence="1">
    <location>
        <begin position="37"/>
        <end position="54"/>
    </location>
</feature>
<evidence type="ECO:0000313" key="2">
    <source>
        <dbReference type="EMBL" id="MPM08985.1"/>
    </source>
</evidence>
<name>A0A644WYJ7_9ZZZZ</name>
<protein>
    <submittedName>
        <fullName evidence="2">Uncharacterized protein</fullName>
    </submittedName>
</protein>
<comment type="caution">
    <text evidence="2">The sequence shown here is derived from an EMBL/GenBank/DDBJ whole genome shotgun (WGS) entry which is preliminary data.</text>
</comment>
<sequence length="55" mass="6193">MQNETVKENIKEEVAKKTVRDTLYGNLDVSVKTMDRFLAVLFILLALSLIIGVLV</sequence>
<organism evidence="2">
    <name type="scientific">bioreactor metagenome</name>
    <dbReference type="NCBI Taxonomy" id="1076179"/>
    <lineage>
        <taxon>unclassified sequences</taxon>
        <taxon>metagenomes</taxon>
        <taxon>ecological metagenomes</taxon>
    </lineage>
</organism>